<evidence type="ECO:0000256" key="1">
    <source>
        <dbReference type="ARBA" id="ARBA00022737"/>
    </source>
</evidence>
<keyword evidence="1" id="KW-0677">Repeat</keyword>
<dbReference type="PANTHER" id="PTHR44943:SF8">
    <property type="entry name" value="TPR REPEAT-CONTAINING PROTEIN MJ0263"/>
    <property type="match status" value="1"/>
</dbReference>
<dbReference type="AlphaFoldDB" id="A0A1D9M951"/>
<dbReference type="InterPro" id="IPR019734">
    <property type="entry name" value="TPR_rpt"/>
</dbReference>
<feature type="signal peptide" evidence="4">
    <location>
        <begin position="1"/>
        <end position="21"/>
    </location>
</feature>
<feature type="repeat" description="TPR" evidence="3">
    <location>
        <begin position="399"/>
        <end position="432"/>
    </location>
</feature>
<feature type="repeat" description="TPR" evidence="3">
    <location>
        <begin position="361"/>
        <end position="394"/>
    </location>
</feature>
<dbReference type="SUPFAM" id="SSF48452">
    <property type="entry name" value="TPR-like"/>
    <property type="match status" value="2"/>
</dbReference>
<dbReference type="Proteomes" id="UP000176562">
    <property type="component" value="Chromosome"/>
</dbReference>
<evidence type="ECO:0000256" key="3">
    <source>
        <dbReference type="PROSITE-ProRule" id="PRU00339"/>
    </source>
</evidence>
<evidence type="ECO:0000313" key="6">
    <source>
        <dbReference type="Proteomes" id="UP000176562"/>
    </source>
</evidence>
<dbReference type="RefSeq" id="WP_071165457.1">
    <property type="nucleotide sequence ID" value="NZ_CP017781.1"/>
</dbReference>
<dbReference type="Pfam" id="PF13432">
    <property type="entry name" value="TPR_16"/>
    <property type="match status" value="2"/>
</dbReference>
<sequence length="566" mass="60905">MPDFSKLRSALILALLGSALAVPAAAEAPAGAYLAARLAGADNDYRAAAGYYARLLQADPKSPEFAEVALMNQIILGDYAAAVPLAQAMGAPKEGSQIAAMMLLAEAGQREDFAGVVALLEAGADPGKLVAGLLRAWGLAGAGQMSEATKEFDALAKEQGLAAFAQYHKALALASVGDFEGADAIFAGPEGDAIRSSRRGVLAHVQILSQIERAPDAVALIDAVFGPDLDPELTEIRARLAAGEALPFTVVSSARDGMAEVFYSLASVLASDAPDPFTLVQARLATYLRADHTDAILLTASLFQAQGRYDMAIETYAQIPTTSPAFPAAELGRADAMVRDERTEAAIEVLEKLTRTNPDLGGAWLTLGDTLRREKRFKEAVPAYDKAIALIESPSEGDWFTFYARGISEERSDAWDKAEADFRKALELSPDQPAVLNYLGYSYVEKKENLDEALGMIERAVKARPDEGYIVDSLGWALYRLGRYDEAVAQMERAVELEAVDPLVNDHLGDVYWAVGRKREAEFQWKRALSFGPGEELDMDRVRRKLEVGLDKVLAEEGAAPLHPAK</sequence>
<feature type="repeat" description="TPR" evidence="3">
    <location>
        <begin position="468"/>
        <end position="501"/>
    </location>
</feature>
<dbReference type="KEGG" id="rhp:LPB142_02870"/>
<dbReference type="Gene3D" id="1.25.40.10">
    <property type="entry name" value="Tetratricopeptide repeat domain"/>
    <property type="match status" value="1"/>
</dbReference>
<organism evidence="5 6">
    <name type="scientific">Rhodobacter xanthinilyticus</name>
    <dbReference type="NCBI Taxonomy" id="1850250"/>
    <lineage>
        <taxon>Bacteria</taxon>
        <taxon>Pseudomonadati</taxon>
        <taxon>Pseudomonadota</taxon>
        <taxon>Alphaproteobacteria</taxon>
        <taxon>Rhodobacterales</taxon>
        <taxon>Rhodobacter group</taxon>
        <taxon>Rhodobacter</taxon>
    </lineage>
</organism>
<evidence type="ECO:0000313" key="5">
    <source>
        <dbReference type="EMBL" id="AOZ68384.1"/>
    </source>
</evidence>
<keyword evidence="2 3" id="KW-0802">TPR repeat</keyword>
<keyword evidence="6" id="KW-1185">Reference proteome</keyword>
<dbReference type="InterPro" id="IPR051685">
    <property type="entry name" value="Ycf3/AcsC/BcsC/TPR_MFPF"/>
</dbReference>
<proteinExistence type="predicted"/>
<dbReference type="PROSITE" id="PS50005">
    <property type="entry name" value="TPR"/>
    <property type="match status" value="3"/>
</dbReference>
<reference evidence="5 6" key="1">
    <citation type="submission" date="2016-10" db="EMBL/GenBank/DDBJ databases">
        <title>Rhodobacter sp. LPB0142, isolated from sea water.</title>
        <authorList>
            <person name="Kim E."/>
            <person name="Yi H."/>
        </authorList>
    </citation>
    <scope>NUCLEOTIDE SEQUENCE [LARGE SCALE GENOMIC DNA]</scope>
    <source>
        <strain evidence="5 6">LPB0142</strain>
    </source>
</reference>
<feature type="chain" id="PRO_5009443394" evidence="4">
    <location>
        <begin position="22"/>
        <end position="566"/>
    </location>
</feature>
<dbReference type="EMBL" id="CP017781">
    <property type="protein sequence ID" value="AOZ68384.1"/>
    <property type="molecule type" value="Genomic_DNA"/>
</dbReference>
<dbReference type="PANTHER" id="PTHR44943">
    <property type="entry name" value="CELLULOSE SYNTHASE OPERON PROTEIN C"/>
    <property type="match status" value="1"/>
</dbReference>
<dbReference type="STRING" id="1850250.LPB142_02870"/>
<dbReference type="Pfam" id="PF13174">
    <property type="entry name" value="TPR_6"/>
    <property type="match status" value="1"/>
</dbReference>
<evidence type="ECO:0000256" key="2">
    <source>
        <dbReference type="ARBA" id="ARBA00022803"/>
    </source>
</evidence>
<keyword evidence="4" id="KW-0732">Signal</keyword>
<gene>
    <name evidence="5" type="ORF">LPB142_02870</name>
</gene>
<dbReference type="InterPro" id="IPR011990">
    <property type="entry name" value="TPR-like_helical_dom_sf"/>
</dbReference>
<protein>
    <submittedName>
        <fullName evidence="5">Uncharacterized protein</fullName>
    </submittedName>
</protein>
<name>A0A1D9M951_9RHOB</name>
<dbReference type="SMART" id="SM00028">
    <property type="entry name" value="TPR"/>
    <property type="match status" value="7"/>
</dbReference>
<evidence type="ECO:0000256" key="4">
    <source>
        <dbReference type="SAM" id="SignalP"/>
    </source>
</evidence>
<accession>A0A1D9M951</accession>